<dbReference type="GO" id="GO:0071819">
    <property type="term" value="C:DUBm complex"/>
    <property type="evidence" value="ECO:0007669"/>
    <property type="project" value="UniProtKB-UniRule"/>
</dbReference>
<keyword evidence="1" id="KW-0539">Nucleus</keyword>
<keyword evidence="1" id="KW-0653">Protein transport</keyword>
<keyword evidence="1" id="KW-0010">Activator</keyword>
<name>A0A1R0H478_9FUNG</name>
<dbReference type="GO" id="GO:0006406">
    <property type="term" value="P:mRNA export from nucleus"/>
    <property type="evidence" value="ECO:0007669"/>
    <property type="project" value="UniProtKB-UniRule"/>
</dbReference>
<dbReference type="GO" id="GO:0005643">
    <property type="term" value="C:nuclear pore"/>
    <property type="evidence" value="ECO:0007669"/>
    <property type="project" value="UniProtKB-UniRule"/>
</dbReference>
<comment type="caution">
    <text evidence="2">The sequence shown here is derived from an EMBL/GenBank/DDBJ whole genome shotgun (WGS) entry which is preliminary data.</text>
</comment>
<evidence type="ECO:0000313" key="3">
    <source>
        <dbReference type="Proteomes" id="UP000187455"/>
    </source>
</evidence>
<dbReference type="GO" id="GO:0015031">
    <property type="term" value="P:protein transport"/>
    <property type="evidence" value="ECO:0007669"/>
    <property type="project" value="UniProtKB-KW"/>
</dbReference>
<gene>
    <name evidence="1" type="primary">SUS1</name>
    <name evidence="2" type="ORF">AYI68_g1956</name>
</gene>
<dbReference type="HAMAP" id="MF_03046">
    <property type="entry name" value="ENY2_Sus1"/>
    <property type="match status" value="1"/>
</dbReference>
<dbReference type="PANTHER" id="PTHR12514">
    <property type="entry name" value="ENHANCER OF YELLOW 2 TRANSCRIPTION FACTOR"/>
    <property type="match status" value="1"/>
</dbReference>
<dbReference type="EMBL" id="LSSL01000710">
    <property type="protein sequence ID" value="OLY83893.1"/>
    <property type="molecule type" value="Genomic_DNA"/>
</dbReference>
<keyword evidence="1" id="KW-0811">Translocation</keyword>
<evidence type="ECO:0000313" key="2">
    <source>
        <dbReference type="EMBL" id="OLY83893.1"/>
    </source>
</evidence>
<dbReference type="AlphaFoldDB" id="A0A1R0H478"/>
<accession>A0A1R0H478</accession>
<keyword evidence="3" id="KW-1185">Reference proteome</keyword>
<keyword evidence="1" id="KW-0804">Transcription</keyword>
<comment type="subunit">
    <text evidence="1">Component of the nuclear pore complex (NPC)-associated TREX-2 complex (transcription and export complex 2), composed of at least SUS1, SAC3, THP1, SEM1, and CDC31. TREX-2 contains 2 SUS1 chains. The TREX-2 complex interacts with the nucleoporin NUP1. Component of the 1.8 MDa SAGA transcription coactivator-HAT complex. SAGA is built of 5 distinct domains with specialized functions. Within the SAGA complex, SUS1, SGF11, SGF73 and UBP8 form an additional subcomplex of SAGA called the DUB module (deubiquitination module). Interacts directly with THP1, SAC3, SGF11, and with the RNA polymerase II.</text>
</comment>
<dbReference type="GO" id="GO:0006325">
    <property type="term" value="P:chromatin organization"/>
    <property type="evidence" value="ECO:0007669"/>
    <property type="project" value="UniProtKB-KW"/>
</dbReference>
<comment type="similarity">
    <text evidence="1">Belongs to the ENY2 family.</text>
</comment>
<comment type="subcellular location">
    <subcellularLocation>
        <location evidence="1">Nucleus</location>
        <location evidence="1">Nucleoplasm</location>
    </subcellularLocation>
    <subcellularLocation>
        <location evidence="1">Cytoplasm</location>
        <location evidence="1">P-body</location>
    </subcellularLocation>
</comment>
<proteinExistence type="inferred from homology"/>
<dbReference type="Pfam" id="PF10163">
    <property type="entry name" value="EnY2"/>
    <property type="match status" value="1"/>
</dbReference>
<protein>
    <recommendedName>
        <fullName evidence="1">Transcription and mRNA export factor SUS1</fullName>
    </recommendedName>
</protein>
<keyword evidence="1" id="KW-0805">Transcription regulation</keyword>
<dbReference type="GO" id="GO:0000124">
    <property type="term" value="C:SAGA complex"/>
    <property type="evidence" value="ECO:0007669"/>
    <property type="project" value="UniProtKB-UniRule"/>
</dbReference>
<reference evidence="2 3" key="1">
    <citation type="journal article" date="2016" name="Mol. Biol. Evol.">
        <title>Genome-Wide Survey of Gut Fungi (Harpellales) Reveals the First Horizontally Transferred Ubiquitin Gene from a Mosquito Host.</title>
        <authorList>
            <person name="Wang Y."/>
            <person name="White M.M."/>
            <person name="Kvist S."/>
            <person name="Moncalvo J.M."/>
        </authorList>
    </citation>
    <scope>NUCLEOTIDE SEQUENCE [LARGE SCALE GENOMIC DNA]</scope>
    <source>
        <strain evidence="2 3">ALG-7-W6</strain>
    </source>
</reference>
<organism evidence="2 3">
    <name type="scientific">Smittium mucronatum</name>
    <dbReference type="NCBI Taxonomy" id="133383"/>
    <lineage>
        <taxon>Eukaryota</taxon>
        <taxon>Fungi</taxon>
        <taxon>Fungi incertae sedis</taxon>
        <taxon>Zoopagomycota</taxon>
        <taxon>Kickxellomycotina</taxon>
        <taxon>Harpellomycetes</taxon>
        <taxon>Harpellales</taxon>
        <taxon>Legeriomycetaceae</taxon>
        <taxon>Smittium</taxon>
    </lineage>
</organism>
<dbReference type="Proteomes" id="UP000187455">
    <property type="component" value="Unassembled WGS sequence"/>
</dbReference>
<comment type="function">
    <text evidence="1">Involved in mRNA export coupled transcription activation by association with both the TREX-2 and the SAGA complexes. At the promoters, SAGA is required for recruitment of the basal transcription machinery. It influences RNA polymerase II transcriptional activity through different activities such as TBP interaction and promoter selectivity, interaction with transcription activators, and chromatin modification through histone acetylation and deubiquitination. Within the SAGA complex, participates to a subcomplex required for deubiquitination of H2B and for the maintenance of steady-state H3 methylation levels. The TREX-2 complex functions in docking export-competent ribonucleoprotein particles (mRNPs) to the nuclear entrance of the nuclear pore complex (nuclear basket). TREX-2 participates in mRNA export and accurate chromatin positioning in the nucleus by tethering genes to the nuclear periphery. May also be involved in cytoplasmic mRNA decay by interaction with components of P-bodies.</text>
</comment>
<dbReference type="OrthoDB" id="6221744at2759"/>
<keyword evidence="1" id="KW-0509">mRNA transport</keyword>
<dbReference type="GO" id="GO:0005654">
    <property type="term" value="C:nucleoplasm"/>
    <property type="evidence" value="ECO:0007669"/>
    <property type="project" value="UniProtKB-SubCell"/>
</dbReference>
<dbReference type="GO" id="GO:0003713">
    <property type="term" value="F:transcription coactivator activity"/>
    <property type="evidence" value="ECO:0007669"/>
    <property type="project" value="UniProtKB-UniRule"/>
</dbReference>
<dbReference type="GO" id="GO:0006368">
    <property type="term" value="P:transcription elongation by RNA polymerase II"/>
    <property type="evidence" value="ECO:0007669"/>
    <property type="project" value="UniProtKB-UniRule"/>
</dbReference>
<evidence type="ECO:0000256" key="1">
    <source>
        <dbReference type="HAMAP-Rule" id="MF_03046"/>
    </source>
</evidence>
<keyword evidence="1" id="KW-0963">Cytoplasm</keyword>
<dbReference type="GO" id="GO:0070390">
    <property type="term" value="C:transcription export complex 2"/>
    <property type="evidence" value="ECO:0007669"/>
    <property type="project" value="UniProtKB-UniRule"/>
</dbReference>
<dbReference type="STRING" id="133383.A0A1R0H478"/>
<keyword evidence="1" id="KW-0156">Chromatin regulator</keyword>
<dbReference type="InterPro" id="IPR038212">
    <property type="entry name" value="TF_EnY2_sf"/>
</dbReference>
<dbReference type="Gene3D" id="1.10.246.140">
    <property type="match status" value="1"/>
</dbReference>
<sequence>MDNQIRKDILKNFVESGERERLYEVVKAKLNARGWQDHIRNHCKEILKDKDITNVTVDDLCEEVLPYAKNSVPDDVKVQTMEQIKLFLHKTLSETSKE</sequence>
<keyword evidence="1" id="KW-0813">Transport</keyword>
<dbReference type="GO" id="GO:0000932">
    <property type="term" value="C:P-body"/>
    <property type="evidence" value="ECO:0007669"/>
    <property type="project" value="UniProtKB-SubCell"/>
</dbReference>
<dbReference type="InterPro" id="IPR018783">
    <property type="entry name" value="TF_ENY2"/>
</dbReference>